<dbReference type="InterPro" id="IPR016062">
    <property type="entry name" value="TM1410-rel"/>
</dbReference>
<proteinExistence type="predicted"/>
<dbReference type="PANTHER" id="PTHR35882:SF2">
    <property type="entry name" value="PELA"/>
    <property type="match status" value="1"/>
</dbReference>
<dbReference type="OrthoDB" id="10730at2"/>
<accession>A0A1W1X8U4</accession>
<evidence type="ECO:0000259" key="1">
    <source>
        <dbReference type="Pfam" id="PF03537"/>
    </source>
</evidence>
<dbReference type="PANTHER" id="PTHR35882">
    <property type="entry name" value="PELA"/>
    <property type="match status" value="1"/>
</dbReference>
<protein>
    <submittedName>
        <fullName evidence="2">Extracellular protein</fullName>
    </submittedName>
</protein>
<dbReference type="RefSeq" id="WP_084056536.1">
    <property type="nucleotide sequence ID" value="NZ_FWXF01000003.1"/>
</dbReference>
<dbReference type="PRINTS" id="PR01545">
    <property type="entry name" value="THEMAYE10DUF"/>
</dbReference>
<dbReference type="AlphaFoldDB" id="A0A1W1X8U4"/>
<dbReference type="EMBL" id="FWXF01000003">
    <property type="protein sequence ID" value="SMC20098.1"/>
    <property type="molecule type" value="Genomic_DNA"/>
</dbReference>
<organism evidence="2 3">
    <name type="scientific">Desulfacinum hydrothermale DSM 13146</name>
    <dbReference type="NCBI Taxonomy" id="1121390"/>
    <lineage>
        <taxon>Bacteria</taxon>
        <taxon>Pseudomonadati</taxon>
        <taxon>Thermodesulfobacteriota</taxon>
        <taxon>Syntrophobacteria</taxon>
        <taxon>Syntrophobacterales</taxon>
        <taxon>Syntrophobacteraceae</taxon>
        <taxon>Desulfacinum</taxon>
    </lineage>
</organism>
<reference evidence="2 3" key="1">
    <citation type="submission" date="2017-04" db="EMBL/GenBank/DDBJ databases">
        <authorList>
            <person name="Afonso C.L."/>
            <person name="Miller P.J."/>
            <person name="Scott M.A."/>
            <person name="Spackman E."/>
            <person name="Goraichik I."/>
            <person name="Dimitrov K.M."/>
            <person name="Suarez D.L."/>
            <person name="Swayne D.E."/>
        </authorList>
    </citation>
    <scope>NUCLEOTIDE SEQUENCE [LARGE SCALE GENOMIC DNA]</scope>
    <source>
        <strain evidence="2 3">DSM 13146</strain>
    </source>
</reference>
<dbReference type="InterPro" id="IPR017853">
    <property type="entry name" value="GH"/>
</dbReference>
<evidence type="ECO:0000313" key="2">
    <source>
        <dbReference type="EMBL" id="SMC20098.1"/>
    </source>
</evidence>
<dbReference type="InterPro" id="IPR013785">
    <property type="entry name" value="Aldolase_TIM"/>
</dbReference>
<dbReference type="SUPFAM" id="SSF51445">
    <property type="entry name" value="(Trans)glycosidases"/>
    <property type="match status" value="1"/>
</dbReference>
<dbReference type="Proteomes" id="UP000192783">
    <property type="component" value="Unassembled WGS sequence"/>
</dbReference>
<dbReference type="Pfam" id="PF03537">
    <property type="entry name" value="Glyco_hydro_114"/>
    <property type="match status" value="1"/>
</dbReference>
<name>A0A1W1X8U4_9BACT</name>
<dbReference type="STRING" id="1121390.SAMN02746041_00812"/>
<feature type="domain" description="Glycoside-hydrolase family GH114 TIM-barrel" evidence="1">
    <location>
        <begin position="90"/>
        <end position="303"/>
    </location>
</feature>
<dbReference type="Gene3D" id="3.20.20.70">
    <property type="entry name" value="Aldolase class I"/>
    <property type="match status" value="1"/>
</dbReference>
<dbReference type="InterPro" id="IPR004352">
    <property type="entry name" value="GH114_TIM-barrel"/>
</dbReference>
<evidence type="ECO:0000313" key="3">
    <source>
        <dbReference type="Proteomes" id="UP000192783"/>
    </source>
</evidence>
<sequence>MTDTGMIQRVFAGWAVGGPNGPTRRLWMGTKGVLVMAMVCLSALSGCTLHKTPLPSTWLCYYGSQWGPDVYGQFDLVVLDGIHPPPLPDKKTKAGTPILLGYVSLGEIGDYSPWWQEAKQCACIVGYNDQWQSHVVDVRNPCWQDLFLHKMVPAVLSKGFDGLFVDTIDSSLALLQGDDPERFQGTDRAVLQIMARLRQEHPRAFIAVNRGLPLLARMASMIDGVVAEDLYSYYAGPEKGYTRVPREWQNQMLRWIAEARRVNPGLLVLTLDYADEDQPELIQEAIRFSKKRGFIPYVGPILLDKIYFHTLR</sequence>
<gene>
    <name evidence="2" type="ORF">SAMN02746041_00812</name>
</gene>
<keyword evidence="3" id="KW-1185">Reference proteome</keyword>